<feature type="domain" description="DnaB/C C-terminal" evidence="3">
    <location>
        <begin position="329"/>
        <end position="403"/>
    </location>
</feature>
<gene>
    <name evidence="5" type="ORF">ATZ35_14620</name>
</gene>
<evidence type="ECO:0000256" key="1">
    <source>
        <dbReference type="ARBA" id="ARBA00093462"/>
    </source>
</evidence>
<dbReference type="Proteomes" id="UP000067523">
    <property type="component" value="Chromosome"/>
</dbReference>
<keyword evidence="6" id="KW-1185">Reference proteome</keyword>
<keyword evidence="5" id="KW-0378">Hydrolase</keyword>
<name>A0A0U2XM66_9ENTE</name>
<comment type="similarity">
    <text evidence="1">Belongs to the DnaB/DnaD family.</text>
</comment>
<dbReference type="EMBL" id="CP013655">
    <property type="protein sequence ID" value="ALS38333.1"/>
    <property type="molecule type" value="Genomic_DNA"/>
</dbReference>
<dbReference type="KEGG" id="erx:ATZ35_14620"/>
<organism evidence="5 6">
    <name type="scientific">Enterococcus rotai</name>
    <dbReference type="NCBI Taxonomy" id="118060"/>
    <lineage>
        <taxon>Bacteria</taxon>
        <taxon>Bacillati</taxon>
        <taxon>Bacillota</taxon>
        <taxon>Bacilli</taxon>
        <taxon>Lactobacillales</taxon>
        <taxon>Enterococcaceae</taxon>
        <taxon>Enterococcus</taxon>
    </lineage>
</organism>
<evidence type="ECO:0000259" key="4">
    <source>
        <dbReference type="Pfam" id="PF25888"/>
    </source>
</evidence>
<dbReference type="Pfam" id="PF25888">
    <property type="entry name" value="WHD_DnaB"/>
    <property type="match status" value="1"/>
</dbReference>
<dbReference type="InterPro" id="IPR006343">
    <property type="entry name" value="DnaB/C_C"/>
</dbReference>
<dbReference type="GO" id="GO:0004386">
    <property type="term" value="F:helicase activity"/>
    <property type="evidence" value="ECO:0007669"/>
    <property type="project" value="UniProtKB-KW"/>
</dbReference>
<feature type="domain" description="Replicative helicase loading/DNA remodeling protein DnaB N-terminal winged helix" evidence="4">
    <location>
        <begin position="10"/>
        <end position="247"/>
    </location>
</feature>
<proteinExistence type="inferred from homology"/>
<keyword evidence="5" id="KW-0067">ATP-binding</keyword>
<dbReference type="Pfam" id="PF07261">
    <property type="entry name" value="DnaB_2"/>
    <property type="match status" value="1"/>
</dbReference>
<evidence type="ECO:0000313" key="5">
    <source>
        <dbReference type="EMBL" id="ALS38333.1"/>
    </source>
</evidence>
<keyword evidence="5" id="KW-0547">Nucleotide-binding</keyword>
<keyword evidence="5" id="KW-0347">Helicase</keyword>
<dbReference type="Gene3D" id="1.10.10.630">
    <property type="entry name" value="DnaD domain-like"/>
    <property type="match status" value="1"/>
</dbReference>
<protein>
    <submittedName>
        <fullName evidence="5">Helicase DnaB</fullName>
    </submittedName>
</protein>
<evidence type="ECO:0000256" key="2">
    <source>
        <dbReference type="SAM" id="MobiDB-lite"/>
    </source>
</evidence>
<evidence type="ECO:0000313" key="6">
    <source>
        <dbReference type="Proteomes" id="UP000067523"/>
    </source>
</evidence>
<dbReference type="STRING" id="118060.ATZ35_14620"/>
<evidence type="ECO:0000259" key="3">
    <source>
        <dbReference type="Pfam" id="PF07261"/>
    </source>
</evidence>
<dbReference type="InterPro" id="IPR058660">
    <property type="entry name" value="WHD_DnaB"/>
</dbReference>
<dbReference type="AlphaFoldDB" id="A0A0U2XM66"/>
<sequence>MKDKWKEVQPKSIFQATIAYTLSDQEQTVLTLLYQPIIGAKAFSLYLTLLSEVTETGVSESLFHAELITMLDMSIKEIQTARKKLEGIGLLSTFVKEDSELGIYFLYRLNHPETAERFFKDEVLSLTLLNSVGQRKLDKLFERFKPKFISLTGFEEVSASFKDVYLFKEEQIIAQSGQLGQLAQAFTDPRPVKKPSAVSETFDWAYFVQGIENLGIKLPDNSAGFKEEVFIFHNLFGITELDMIEFCSKSFDYYTSKIDVKDFERAVYRTYDPDKKQKASQFQTNESVELSAADQQTYRYNSLKMNGFSTQDIQMIMDSEKNFPLNYLEALKNERGGYTTPQERSLVKYLVSKSGLPNSVINVLINYVYNIQKQPTLKADYVNRIANEWAQSGIFSPEKAIDHVRELAKKGKEQKQTRQRYGQNNRPIRQETLPDWVENPVEEQKLSKEEQARLDKEIQDFLSKGGGN</sequence>
<accession>A0A0U2XM66</accession>
<dbReference type="InterPro" id="IPR034829">
    <property type="entry name" value="DnaD-like_sf"/>
</dbReference>
<reference evidence="6" key="1">
    <citation type="submission" date="2015-12" db="EMBL/GenBank/DDBJ databases">
        <authorList>
            <person name="Lauer A."/>
            <person name="Humrighouse B."/>
            <person name="Loparev V."/>
            <person name="Shewmaker P.L."/>
            <person name="Whitney A.M."/>
            <person name="McLaughlin R.W."/>
        </authorList>
    </citation>
    <scope>NUCLEOTIDE SEQUENCE [LARGE SCALE GENOMIC DNA]</scope>
    <source>
        <strain evidence="6">LMG 26678</strain>
    </source>
</reference>
<feature type="region of interest" description="Disordered" evidence="2">
    <location>
        <begin position="408"/>
        <end position="450"/>
    </location>
</feature>
<dbReference type="RefSeq" id="WP_208927897.1">
    <property type="nucleotide sequence ID" value="NZ_CP013655.1"/>
</dbReference>